<keyword evidence="7" id="KW-1185">Reference proteome</keyword>
<accession>A0A8J4YK68</accession>
<dbReference type="EMBL" id="JACEEZ010000881">
    <property type="protein sequence ID" value="KAG0729728.1"/>
    <property type="molecule type" value="Genomic_DNA"/>
</dbReference>
<dbReference type="SUPFAM" id="SSF103473">
    <property type="entry name" value="MFS general substrate transporter"/>
    <property type="match status" value="1"/>
</dbReference>
<evidence type="ECO:0000256" key="4">
    <source>
        <dbReference type="ARBA" id="ARBA00023136"/>
    </source>
</evidence>
<name>A0A8J4YK68_CHIOP</name>
<evidence type="ECO:0000256" key="1">
    <source>
        <dbReference type="ARBA" id="ARBA00004370"/>
    </source>
</evidence>
<feature type="transmembrane region" description="Helical" evidence="5">
    <location>
        <begin position="67"/>
        <end position="86"/>
    </location>
</feature>
<reference evidence="6" key="1">
    <citation type="submission" date="2020-07" db="EMBL/GenBank/DDBJ databases">
        <title>The High-quality genome of the commercially important snow crab, Chionoecetes opilio.</title>
        <authorList>
            <person name="Jeong J.-H."/>
            <person name="Ryu S."/>
        </authorList>
    </citation>
    <scope>NUCLEOTIDE SEQUENCE</scope>
    <source>
        <strain evidence="6">MADBK_172401_WGS</strain>
        <tissue evidence="6">Digestive gland</tissue>
    </source>
</reference>
<evidence type="ECO:0000313" key="6">
    <source>
        <dbReference type="EMBL" id="KAG0729728.1"/>
    </source>
</evidence>
<dbReference type="PANTHER" id="PTHR48021:SF1">
    <property type="entry name" value="GH07001P-RELATED"/>
    <property type="match status" value="1"/>
</dbReference>
<feature type="transmembrane region" description="Helical" evidence="5">
    <location>
        <begin position="137"/>
        <end position="156"/>
    </location>
</feature>
<evidence type="ECO:0000256" key="5">
    <source>
        <dbReference type="SAM" id="Phobius"/>
    </source>
</evidence>
<keyword evidence="4 5" id="KW-0472">Membrane</keyword>
<evidence type="ECO:0000256" key="3">
    <source>
        <dbReference type="ARBA" id="ARBA00022989"/>
    </source>
</evidence>
<dbReference type="PANTHER" id="PTHR48021">
    <property type="match status" value="1"/>
</dbReference>
<gene>
    <name evidence="6" type="primary">Tret1_15</name>
    <name evidence="6" type="ORF">GWK47_003398</name>
</gene>
<comment type="subcellular location">
    <subcellularLocation>
        <location evidence="1">Membrane</location>
    </subcellularLocation>
</comment>
<comment type="caution">
    <text evidence="6">The sequence shown here is derived from an EMBL/GenBank/DDBJ whole genome shotgun (WGS) entry which is preliminary data.</text>
</comment>
<evidence type="ECO:0000256" key="2">
    <source>
        <dbReference type="ARBA" id="ARBA00022692"/>
    </source>
</evidence>
<dbReference type="GO" id="GO:0022857">
    <property type="term" value="F:transmembrane transporter activity"/>
    <property type="evidence" value="ECO:0007669"/>
    <property type="project" value="InterPro"/>
</dbReference>
<dbReference type="InterPro" id="IPR036259">
    <property type="entry name" value="MFS_trans_sf"/>
</dbReference>
<dbReference type="Pfam" id="PF00083">
    <property type="entry name" value="Sugar_tr"/>
    <property type="match status" value="1"/>
</dbReference>
<protein>
    <submittedName>
        <fullName evidence="6">Facilitated trehalose transporter Tret1</fullName>
    </submittedName>
</protein>
<proteinExistence type="predicted"/>
<dbReference type="InterPro" id="IPR050549">
    <property type="entry name" value="MFS_Trehalose_Transporter"/>
</dbReference>
<sequence length="165" mass="18130">MVTSLLGGSTHDGLRKERICETHKVVLSVSTSKPVTELVFHLEKLESSLCLRRKRGDENSFFIENNYWWVSLVGLIACIFAMNLGIETLPWQLSSEYFPTIIRSQAMSVSIVIGCILASAALQLYSLMNVTLTTAGLFWTYAAVSGFGVVFSLLCVPETAGKMVG</sequence>
<keyword evidence="3 5" id="KW-1133">Transmembrane helix</keyword>
<keyword evidence="2 5" id="KW-0812">Transmembrane</keyword>
<dbReference type="AlphaFoldDB" id="A0A8J4YK68"/>
<dbReference type="OrthoDB" id="6346465at2759"/>
<dbReference type="InterPro" id="IPR005828">
    <property type="entry name" value="MFS_sugar_transport-like"/>
</dbReference>
<dbReference type="GO" id="GO:0016020">
    <property type="term" value="C:membrane"/>
    <property type="evidence" value="ECO:0007669"/>
    <property type="project" value="UniProtKB-SubCell"/>
</dbReference>
<organism evidence="6 7">
    <name type="scientific">Chionoecetes opilio</name>
    <name type="common">Atlantic snow crab</name>
    <name type="synonym">Cancer opilio</name>
    <dbReference type="NCBI Taxonomy" id="41210"/>
    <lineage>
        <taxon>Eukaryota</taxon>
        <taxon>Metazoa</taxon>
        <taxon>Ecdysozoa</taxon>
        <taxon>Arthropoda</taxon>
        <taxon>Crustacea</taxon>
        <taxon>Multicrustacea</taxon>
        <taxon>Malacostraca</taxon>
        <taxon>Eumalacostraca</taxon>
        <taxon>Eucarida</taxon>
        <taxon>Decapoda</taxon>
        <taxon>Pleocyemata</taxon>
        <taxon>Brachyura</taxon>
        <taxon>Eubrachyura</taxon>
        <taxon>Majoidea</taxon>
        <taxon>Majidae</taxon>
        <taxon>Chionoecetes</taxon>
    </lineage>
</organism>
<dbReference type="Gene3D" id="1.20.1250.20">
    <property type="entry name" value="MFS general substrate transporter like domains"/>
    <property type="match status" value="1"/>
</dbReference>
<feature type="transmembrane region" description="Helical" evidence="5">
    <location>
        <begin position="106"/>
        <end position="125"/>
    </location>
</feature>
<evidence type="ECO:0000313" key="7">
    <source>
        <dbReference type="Proteomes" id="UP000770661"/>
    </source>
</evidence>
<dbReference type="Proteomes" id="UP000770661">
    <property type="component" value="Unassembled WGS sequence"/>
</dbReference>